<dbReference type="Proteomes" id="UP000051906">
    <property type="component" value="Unassembled WGS sequence"/>
</dbReference>
<dbReference type="Pfam" id="PF01381">
    <property type="entry name" value="HTH_3"/>
    <property type="match status" value="1"/>
</dbReference>
<feature type="domain" description="HTH cro/C1-type" evidence="3">
    <location>
        <begin position="1"/>
        <end position="47"/>
    </location>
</feature>
<organism evidence="4 5">
    <name type="scientific">Levilactobacillus paucivorans</name>
    <dbReference type="NCBI Taxonomy" id="616990"/>
    <lineage>
        <taxon>Bacteria</taxon>
        <taxon>Bacillati</taxon>
        <taxon>Bacillota</taxon>
        <taxon>Bacilli</taxon>
        <taxon>Lactobacillales</taxon>
        <taxon>Lactobacillaceae</taxon>
        <taxon>Levilactobacillus</taxon>
    </lineage>
</organism>
<dbReference type="PANTHER" id="PTHR46797">
    <property type="entry name" value="HTH-TYPE TRANSCRIPTIONAL REGULATOR"/>
    <property type="match status" value="1"/>
</dbReference>
<dbReference type="InterPro" id="IPR050807">
    <property type="entry name" value="TransReg_Diox_bact_type"/>
</dbReference>
<dbReference type="CDD" id="cd00093">
    <property type="entry name" value="HTH_XRE"/>
    <property type="match status" value="1"/>
</dbReference>
<dbReference type="AlphaFoldDB" id="A0A0R2LT08"/>
<dbReference type="GO" id="GO:0005829">
    <property type="term" value="C:cytosol"/>
    <property type="evidence" value="ECO:0007669"/>
    <property type="project" value="TreeGrafter"/>
</dbReference>
<dbReference type="STRING" id="616990.IV54_GL000278"/>
<dbReference type="PROSITE" id="PS50943">
    <property type="entry name" value="HTH_CROC1"/>
    <property type="match status" value="1"/>
</dbReference>
<accession>A0A0R2LT08</accession>
<dbReference type="SMART" id="SM00530">
    <property type="entry name" value="HTH_XRE"/>
    <property type="match status" value="1"/>
</dbReference>
<keyword evidence="1" id="KW-0238">DNA-binding</keyword>
<dbReference type="InterPro" id="IPR001387">
    <property type="entry name" value="Cro/C1-type_HTH"/>
</dbReference>
<comment type="caution">
    <text evidence="4">The sequence shown here is derived from an EMBL/GenBank/DDBJ whole genome shotgun (WGS) entry which is preliminary data.</text>
</comment>
<evidence type="ECO:0000313" key="5">
    <source>
        <dbReference type="Proteomes" id="UP000051906"/>
    </source>
</evidence>
<gene>
    <name evidence="4" type="ORF">IV54_GL000278</name>
</gene>
<feature type="compositionally biased region" description="Basic and acidic residues" evidence="2">
    <location>
        <begin position="109"/>
        <end position="121"/>
    </location>
</feature>
<evidence type="ECO:0000256" key="1">
    <source>
        <dbReference type="ARBA" id="ARBA00023125"/>
    </source>
</evidence>
<dbReference type="Gene3D" id="1.10.260.40">
    <property type="entry name" value="lambda repressor-like DNA-binding domains"/>
    <property type="match status" value="1"/>
</dbReference>
<feature type="region of interest" description="Disordered" evidence="2">
    <location>
        <begin position="95"/>
        <end position="121"/>
    </location>
</feature>
<dbReference type="PATRIC" id="fig|616990.3.peg.301"/>
<dbReference type="EMBL" id="JQCA01000098">
    <property type="protein sequence ID" value="KRO03372.1"/>
    <property type="molecule type" value="Genomic_DNA"/>
</dbReference>
<reference evidence="4 5" key="1">
    <citation type="journal article" date="2015" name="Genome Announc.">
        <title>Expanding the biotechnology potential of lactobacilli through comparative genomics of 213 strains and associated genera.</title>
        <authorList>
            <person name="Sun Z."/>
            <person name="Harris H.M."/>
            <person name="McCann A."/>
            <person name="Guo C."/>
            <person name="Argimon S."/>
            <person name="Zhang W."/>
            <person name="Yang X."/>
            <person name="Jeffery I.B."/>
            <person name="Cooney J.C."/>
            <person name="Kagawa T.F."/>
            <person name="Liu W."/>
            <person name="Song Y."/>
            <person name="Salvetti E."/>
            <person name="Wrobel A."/>
            <person name="Rasinkangas P."/>
            <person name="Parkhill J."/>
            <person name="Rea M.C."/>
            <person name="O'Sullivan O."/>
            <person name="Ritari J."/>
            <person name="Douillard F.P."/>
            <person name="Paul Ross R."/>
            <person name="Yang R."/>
            <person name="Briner A.E."/>
            <person name="Felis G.E."/>
            <person name="de Vos W.M."/>
            <person name="Barrangou R."/>
            <person name="Klaenhammer T.R."/>
            <person name="Caufield P.W."/>
            <person name="Cui Y."/>
            <person name="Zhang H."/>
            <person name="O'Toole P.W."/>
        </authorList>
    </citation>
    <scope>NUCLEOTIDE SEQUENCE [LARGE SCALE GENOMIC DNA]</scope>
    <source>
        <strain evidence="4 5">DSM 22467</strain>
    </source>
</reference>
<dbReference type="InterPro" id="IPR010982">
    <property type="entry name" value="Lambda_DNA-bd_dom_sf"/>
</dbReference>
<sequence length="121" mass="13664">MTQEELAEQSNLSVNYISKIERTQDQNISFDVLAKIAHSLNITIAEFIGKPPITPSNADIETVQERKLLTRLRQMDRESRDKAIDAILQLLDLQTPSKNNRGSRAGRPLGHDKGKKDNARK</sequence>
<dbReference type="GO" id="GO:0003677">
    <property type="term" value="F:DNA binding"/>
    <property type="evidence" value="ECO:0007669"/>
    <property type="project" value="UniProtKB-KW"/>
</dbReference>
<protein>
    <recommendedName>
        <fullName evidence="3">HTH cro/C1-type domain-containing protein</fullName>
    </recommendedName>
</protein>
<evidence type="ECO:0000259" key="3">
    <source>
        <dbReference type="PROSITE" id="PS50943"/>
    </source>
</evidence>
<evidence type="ECO:0000313" key="4">
    <source>
        <dbReference type="EMBL" id="KRO03372.1"/>
    </source>
</evidence>
<evidence type="ECO:0000256" key="2">
    <source>
        <dbReference type="SAM" id="MobiDB-lite"/>
    </source>
</evidence>
<name>A0A0R2LT08_9LACO</name>
<dbReference type="PANTHER" id="PTHR46797:SF1">
    <property type="entry name" value="METHYLPHOSPHONATE SYNTHASE"/>
    <property type="match status" value="1"/>
</dbReference>
<keyword evidence="5" id="KW-1185">Reference proteome</keyword>
<proteinExistence type="predicted"/>
<dbReference type="GO" id="GO:0003700">
    <property type="term" value="F:DNA-binding transcription factor activity"/>
    <property type="evidence" value="ECO:0007669"/>
    <property type="project" value="TreeGrafter"/>
</dbReference>
<dbReference type="SUPFAM" id="SSF47413">
    <property type="entry name" value="lambda repressor-like DNA-binding domains"/>
    <property type="match status" value="1"/>
</dbReference>